<comment type="similarity">
    <text evidence="10">Belongs to the MDM34 family.</text>
</comment>
<evidence type="ECO:0000259" key="12">
    <source>
        <dbReference type="PROSITE" id="PS51847"/>
    </source>
</evidence>
<evidence type="ECO:0000313" key="14">
    <source>
        <dbReference type="Proteomes" id="UP000807025"/>
    </source>
</evidence>
<dbReference type="GO" id="GO:0007005">
    <property type="term" value="P:mitochondrion organization"/>
    <property type="evidence" value="ECO:0007669"/>
    <property type="project" value="InterPro"/>
</dbReference>
<comment type="function">
    <text evidence="10">Component of the ERMES/MDM complex, which serves as a molecular tether to connect the endoplasmic reticulum (ER) and mitochondria. Components of this complex are involved in the control of mitochondrial shape and protein biogenesis, and function in nonvesicular lipid trafficking between the ER and mitochondria. MDM34 is required for the interaction of the ER-resident membrane protein MMM1 and the outer mitochondrial membrane-resident beta-barrel protein MDM10.</text>
</comment>
<feature type="region of interest" description="Disordered" evidence="11">
    <location>
        <begin position="602"/>
        <end position="701"/>
    </location>
</feature>
<feature type="compositionally biased region" description="Basic residues" evidence="11">
    <location>
        <begin position="621"/>
        <end position="635"/>
    </location>
</feature>
<dbReference type="EMBL" id="MU154535">
    <property type="protein sequence ID" value="KAF9498797.1"/>
    <property type="molecule type" value="Genomic_DNA"/>
</dbReference>
<keyword evidence="9 10" id="KW-0472">Membrane</keyword>
<dbReference type="GO" id="GO:0032865">
    <property type="term" value="C:ERMES complex"/>
    <property type="evidence" value="ECO:0007669"/>
    <property type="project" value="UniProtKB-UniRule"/>
</dbReference>
<dbReference type="GO" id="GO:0008289">
    <property type="term" value="F:lipid binding"/>
    <property type="evidence" value="ECO:0007669"/>
    <property type="project" value="UniProtKB-KW"/>
</dbReference>
<evidence type="ECO:0000256" key="1">
    <source>
        <dbReference type="ARBA" id="ARBA00004370"/>
    </source>
</evidence>
<feature type="domain" description="SMP-LTD" evidence="12">
    <location>
        <begin position="1"/>
        <end position="194"/>
    </location>
</feature>
<dbReference type="PANTHER" id="PTHR28185">
    <property type="entry name" value="MITOCHONDRIAL DISTRIBUTION AND MORPHOLOGY PROTEIN 34"/>
    <property type="match status" value="1"/>
</dbReference>
<comment type="domain">
    <text evidence="10">Lacks alpha-helical transmembrane segments, suggesting that it resides in the membrane via beta-sheet conformations similar to those predicted for other outer membrane proteins and porin.</text>
</comment>
<reference evidence="13" key="1">
    <citation type="submission" date="2020-11" db="EMBL/GenBank/DDBJ databases">
        <authorList>
            <consortium name="DOE Joint Genome Institute"/>
            <person name="Ahrendt S."/>
            <person name="Riley R."/>
            <person name="Andreopoulos W."/>
            <person name="Labutti K."/>
            <person name="Pangilinan J."/>
            <person name="Ruiz-Duenas F.J."/>
            <person name="Barrasa J.M."/>
            <person name="Sanchez-Garcia M."/>
            <person name="Camarero S."/>
            <person name="Miyauchi S."/>
            <person name="Serrano A."/>
            <person name="Linde D."/>
            <person name="Babiker R."/>
            <person name="Drula E."/>
            <person name="Ayuso-Fernandez I."/>
            <person name="Pacheco R."/>
            <person name="Padilla G."/>
            <person name="Ferreira P."/>
            <person name="Barriuso J."/>
            <person name="Kellner H."/>
            <person name="Castanera R."/>
            <person name="Alfaro M."/>
            <person name="Ramirez L."/>
            <person name="Pisabarro A.G."/>
            <person name="Kuo A."/>
            <person name="Tritt A."/>
            <person name="Lipzen A."/>
            <person name="He G."/>
            <person name="Yan M."/>
            <person name="Ng V."/>
            <person name="Cullen D."/>
            <person name="Martin F."/>
            <person name="Rosso M.-N."/>
            <person name="Henrissat B."/>
            <person name="Hibbett D."/>
            <person name="Martinez A.T."/>
            <person name="Grigoriev I.V."/>
        </authorList>
    </citation>
    <scope>NUCLEOTIDE SEQUENCE</scope>
    <source>
        <strain evidence="13">ATCC 90797</strain>
    </source>
</reference>
<keyword evidence="5 10" id="KW-1000">Mitochondrion outer membrane</keyword>
<evidence type="ECO:0000256" key="4">
    <source>
        <dbReference type="ARBA" id="ARBA00022692"/>
    </source>
</evidence>
<dbReference type="InterPro" id="IPR031468">
    <property type="entry name" value="SMP_LBD"/>
</dbReference>
<organism evidence="13 14">
    <name type="scientific">Pleurotus eryngii</name>
    <name type="common">Boletus of the steppes</name>
    <dbReference type="NCBI Taxonomy" id="5323"/>
    <lineage>
        <taxon>Eukaryota</taxon>
        <taxon>Fungi</taxon>
        <taxon>Dikarya</taxon>
        <taxon>Basidiomycota</taxon>
        <taxon>Agaricomycotina</taxon>
        <taxon>Agaricomycetes</taxon>
        <taxon>Agaricomycetidae</taxon>
        <taxon>Agaricales</taxon>
        <taxon>Pleurotineae</taxon>
        <taxon>Pleurotaceae</taxon>
        <taxon>Pleurotus</taxon>
    </lineage>
</organism>
<feature type="compositionally biased region" description="Basic and acidic residues" evidence="11">
    <location>
        <begin position="670"/>
        <end position="680"/>
    </location>
</feature>
<feature type="compositionally biased region" description="Low complexity" evidence="11">
    <location>
        <begin position="502"/>
        <end position="514"/>
    </location>
</feature>
<evidence type="ECO:0000256" key="3">
    <source>
        <dbReference type="ARBA" id="ARBA00022452"/>
    </source>
</evidence>
<evidence type="ECO:0000256" key="5">
    <source>
        <dbReference type="ARBA" id="ARBA00022787"/>
    </source>
</evidence>
<dbReference type="OrthoDB" id="17927at2759"/>
<keyword evidence="8 10" id="KW-0496">Mitochondrion</keyword>
<proteinExistence type="inferred from homology"/>
<comment type="subunit">
    <text evidence="10">Component of the ER-mitochondria encounter structure (ERMES) or MDM complex, composed of MMM1, MDM10, MDM12 and MDM34.</text>
</comment>
<feature type="compositionally biased region" description="Low complexity" evidence="11">
    <location>
        <begin position="525"/>
        <end position="538"/>
    </location>
</feature>
<accession>A0A9P6A4B4</accession>
<evidence type="ECO:0000256" key="2">
    <source>
        <dbReference type="ARBA" id="ARBA00022448"/>
    </source>
</evidence>
<dbReference type="CDD" id="cd21673">
    <property type="entry name" value="SMP_Mdm34"/>
    <property type="match status" value="1"/>
</dbReference>
<dbReference type="PANTHER" id="PTHR28185:SF1">
    <property type="entry name" value="MITOCHONDRIAL DISTRIBUTION AND MORPHOLOGY PROTEIN 34"/>
    <property type="match status" value="1"/>
</dbReference>
<dbReference type="InterPro" id="IPR058825">
    <property type="entry name" value="MDM34_N"/>
</dbReference>
<evidence type="ECO:0000256" key="10">
    <source>
        <dbReference type="HAMAP-Rule" id="MF_03105"/>
    </source>
</evidence>
<dbReference type="GO" id="GO:0015914">
    <property type="term" value="P:phospholipid transport"/>
    <property type="evidence" value="ECO:0007669"/>
    <property type="project" value="TreeGrafter"/>
</dbReference>
<name>A0A9P6A4B4_PLEER</name>
<evidence type="ECO:0000256" key="11">
    <source>
        <dbReference type="SAM" id="MobiDB-lite"/>
    </source>
</evidence>
<protein>
    <recommendedName>
        <fullName evidence="10">Mitochondrial distribution and morphology protein 34</fullName>
    </recommendedName>
</protein>
<dbReference type="GO" id="GO:1990456">
    <property type="term" value="P:mitochondrion-endoplasmic reticulum membrane tethering"/>
    <property type="evidence" value="ECO:0007669"/>
    <property type="project" value="TreeGrafter"/>
</dbReference>
<gene>
    <name evidence="10" type="primary">MDM34</name>
    <name evidence="13" type="ORF">BDN71DRAFT_1384855</name>
</gene>
<keyword evidence="14" id="KW-1185">Reference proteome</keyword>
<comment type="caution">
    <text evidence="13">The sequence shown here is derived from an EMBL/GenBank/DDBJ whole genome shotgun (WGS) entry which is preliminary data.</text>
</comment>
<feature type="region of interest" description="Disordered" evidence="11">
    <location>
        <begin position="451"/>
        <end position="566"/>
    </location>
</feature>
<dbReference type="InterPro" id="IPR027536">
    <property type="entry name" value="MDM34"/>
</dbReference>
<keyword evidence="7" id="KW-0446">Lipid-binding</keyword>
<dbReference type="PROSITE" id="PS51847">
    <property type="entry name" value="SMP"/>
    <property type="match status" value="1"/>
</dbReference>
<feature type="region of interest" description="Disordered" evidence="11">
    <location>
        <begin position="230"/>
        <end position="298"/>
    </location>
</feature>
<comment type="subcellular location">
    <subcellularLocation>
        <location evidence="1">Membrane</location>
    </subcellularLocation>
    <subcellularLocation>
        <location evidence="10">Mitochondrion outer membrane</location>
        <topology evidence="10">Multi-pass membrane protein</topology>
    </subcellularLocation>
    <text evidence="10">The ERMES/MDM complex localizes to a few discrete foci (around 10 per single cell), that represent mitochondria-endoplasmic reticulum junctions. These foci are often found next to mtDNA nucleoids.</text>
</comment>
<dbReference type="AlphaFoldDB" id="A0A9P6A4B4"/>
<keyword evidence="6" id="KW-0445">Lipid transport</keyword>
<evidence type="ECO:0000256" key="9">
    <source>
        <dbReference type="ARBA" id="ARBA00023136"/>
    </source>
</evidence>
<evidence type="ECO:0000256" key="6">
    <source>
        <dbReference type="ARBA" id="ARBA00023055"/>
    </source>
</evidence>
<feature type="compositionally biased region" description="Low complexity" evidence="11">
    <location>
        <begin position="545"/>
        <end position="556"/>
    </location>
</feature>
<keyword evidence="2" id="KW-0813">Transport</keyword>
<evidence type="ECO:0000313" key="13">
    <source>
        <dbReference type="EMBL" id="KAF9498797.1"/>
    </source>
</evidence>
<dbReference type="Proteomes" id="UP000807025">
    <property type="component" value="Unassembled WGS sequence"/>
</dbReference>
<dbReference type="Pfam" id="PF26545">
    <property type="entry name" value="Mdm34_N"/>
    <property type="match status" value="1"/>
</dbReference>
<keyword evidence="4 10" id="KW-0812">Transmembrane</keyword>
<evidence type="ECO:0000256" key="8">
    <source>
        <dbReference type="ARBA" id="ARBA00023128"/>
    </source>
</evidence>
<evidence type="ECO:0000256" key="7">
    <source>
        <dbReference type="ARBA" id="ARBA00023121"/>
    </source>
</evidence>
<dbReference type="HAMAP" id="MF_03105">
    <property type="entry name" value="Mdm34"/>
    <property type="match status" value="1"/>
</dbReference>
<feature type="compositionally biased region" description="Polar residues" evidence="11">
    <location>
        <begin position="234"/>
        <end position="265"/>
    </location>
</feature>
<keyword evidence="3 10" id="KW-1134">Transmembrane beta strand</keyword>
<sequence>MSFTFNWPRFSDQFHFDAIQMLNNALNKGNKPPVIADKIEVIELEMGTQPPELEIRDIGELTTDQFRGIFRLTYAGDAHLVLKTKVQANPLNHKQPDIHLMTGSRGMLAAKQPLVVPMLLRLSNFKLNSYVVLVVSKQKGITLVFKTDPLQNVDINSTFDSIAVIQKFIQREIEGQLRQMFREDLPGIIHRLSQQWVKAKVEAPYLLKRPPPPPNTPSFYAASAPDLFMPPNSPSASQAFPSRPYLSTTRPPRSVSGVSMTSTSRRPTHTVKSPPPTVETTSSFPDLEDFDPTYGLRPERLPNKSLFRGFSSLFTPNKGLADLAEEPSDTEDGDEEMEPFDVVDWDTMIPRASPSPSVTYADDNRTEYETIPAIGGGTVTRPRVVHAQSRASTDFSLGATMSPAGRSFSYERLMSPRAAGISRSGFTTPGLYPTGNASFSYFSPESAALRLQRGPGSDAGTAFESSVLPPGFGMRRPLTPDSAETQQSRSSSSGFGHSLETPPSSDPFDPQFSSGEASANPIFIRRAPSARRPSVSSSFAIPDGSSSSPFLSSSSPPEHPDPKIILKPTANNTIHQLSTLSHSNHTLSPYVRSLEHFTVRSVPPRDAGLAGPSSSGDRQPVKARRKRMYRVGSKKKPAEDTVSPDLEGQTLSRRASASPTPPSEFEADDMDRYFRTRDDYIPLSPTLHPSHIRRRQPYDDT</sequence>